<feature type="domain" description="Acyl-CoA dehydrogenase C-terminal" evidence="3">
    <location>
        <begin position="256"/>
        <end position="382"/>
    </location>
</feature>
<evidence type="ECO:0000313" key="4">
    <source>
        <dbReference type="EMBL" id="MBW0128742.1"/>
    </source>
</evidence>
<feature type="domain" description="Acyl-CoA dehydrogenase/oxidase N-terminal" evidence="2">
    <location>
        <begin position="32"/>
        <end position="95"/>
    </location>
</feature>
<evidence type="ECO:0000313" key="5">
    <source>
        <dbReference type="Proteomes" id="UP000694300"/>
    </source>
</evidence>
<reference evidence="4 5" key="1">
    <citation type="submission" date="2020-11" db="EMBL/GenBank/DDBJ databases">
        <title>Pseudonocardia abyssalis sp. nov. and Pseudonocardia oceani sp. nov., description and phylogenomic analysis of two novel actinomycetes isolated from the deep Southern Ocean.</title>
        <authorList>
            <person name="Parra J."/>
        </authorList>
    </citation>
    <scope>NUCLEOTIDE SEQUENCE [LARGE SCALE GENOMIC DNA]</scope>
    <source>
        <strain evidence="5">KRD185</strain>
    </source>
</reference>
<evidence type="ECO:0000256" key="1">
    <source>
        <dbReference type="ARBA" id="ARBA00023002"/>
    </source>
</evidence>
<organism evidence="4 5">
    <name type="scientific">Pseudonocardia oceani</name>
    <dbReference type="NCBI Taxonomy" id="2792013"/>
    <lineage>
        <taxon>Bacteria</taxon>
        <taxon>Bacillati</taxon>
        <taxon>Actinomycetota</taxon>
        <taxon>Actinomycetes</taxon>
        <taxon>Pseudonocardiales</taxon>
        <taxon>Pseudonocardiaceae</taxon>
        <taxon>Pseudonocardia</taxon>
    </lineage>
</organism>
<keyword evidence="1" id="KW-0560">Oxidoreductase</keyword>
<dbReference type="InterPro" id="IPR013786">
    <property type="entry name" value="AcylCoA_DH/ox_N"/>
</dbReference>
<dbReference type="RefSeq" id="WP_218590207.1">
    <property type="nucleotide sequence ID" value="NZ_JADQDE010000032.1"/>
</dbReference>
<gene>
    <name evidence="4" type="ORF">I4I82_13760</name>
</gene>
<name>A0ABS6U929_9PSEU</name>
<dbReference type="Pfam" id="PF08028">
    <property type="entry name" value="Acyl-CoA_dh_2"/>
    <property type="match status" value="1"/>
</dbReference>
<evidence type="ECO:0000259" key="3">
    <source>
        <dbReference type="Pfam" id="PF08028"/>
    </source>
</evidence>
<sequence>MTTTTIDSRTSTDVPSREELVARAAALVPLLRRNAERCEQEGKLPEENVRALEEAGLLRLTLPRRYGGYEADTRTKVEVYRELGKGCSSTAWVAGLWSDGTLFTSLMPDHVQDEVFADPNVRITVSFPLGGTIAISDGDGGYRLSGRWPFNTGCAHATYAIRSAVIDPESDAPGFGMFLTPYEGMTIVDDWQVSGLCGTGSNTVTGENIPVPGDRMMHFGDAQQGRFRTERNAATPLYRTPIISTILTTGSLGFPGVARAALDFFLGKIGAGRPITYTTYGDQSQAPIRHHQAAEAALRIRAADALTFEVADIVDRHAADDTPYAEGEHSQLWGQVAYATELYSEAVEILRAASGASAIHKSSPMQRLARDAAALKVHAIMSPTTGLEFHGRALAGLAPNSPLL</sequence>
<protein>
    <submittedName>
        <fullName evidence="4">Acyl-CoA dehydrogenase family protein</fullName>
    </submittedName>
</protein>
<dbReference type="EMBL" id="JADQDF010000001">
    <property type="protein sequence ID" value="MBW0128742.1"/>
    <property type="molecule type" value="Genomic_DNA"/>
</dbReference>
<dbReference type="PIRSF" id="PIRSF016578">
    <property type="entry name" value="HsaA"/>
    <property type="match status" value="1"/>
</dbReference>
<dbReference type="InterPro" id="IPR013107">
    <property type="entry name" value="Acyl-CoA_DH_C"/>
</dbReference>
<dbReference type="Proteomes" id="UP000694300">
    <property type="component" value="Unassembled WGS sequence"/>
</dbReference>
<dbReference type="Pfam" id="PF02771">
    <property type="entry name" value="Acyl-CoA_dh_N"/>
    <property type="match status" value="1"/>
</dbReference>
<proteinExistence type="predicted"/>
<comment type="caution">
    <text evidence="4">The sequence shown here is derived from an EMBL/GenBank/DDBJ whole genome shotgun (WGS) entry which is preliminary data.</text>
</comment>
<accession>A0ABS6U929</accession>
<dbReference type="PANTHER" id="PTHR43884:SF25">
    <property type="entry name" value="ACYL-COA DEHYDROGENASE YDBM-RELATED"/>
    <property type="match status" value="1"/>
</dbReference>
<evidence type="ECO:0000259" key="2">
    <source>
        <dbReference type="Pfam" id="PF02771"/>
    </source>
</evidence>
<dbReference type="PANTHER" id="PTHR43884">
    <property type="entry name" value="ACYL-COA DEHYDROGENASE"/>
    <property type="match status" value="1"/>
</dbReference>
<keyword evidence="5" id="KW-1185">Reference proteome</keyword>